<sequence length="302" mass="36233">MKRAFQQVYKYFDRNEVEKAIEFYALFGGYTSFIDFGKPLIHNIEHILYNSEKIAANLQIQNEHLLSLFATGDRKIDSAIKKSYTHEREGYKNLQELFNQNLIKREVSREKFPQKTHPKQKLKKHLRRYRIQNKIRFQKPFLRFWYRYIYPSFDLIIQHKYDKVMEFILGDLDNFVSLTFEELSNELLLERFPEALSSGSYWDHKVEIDILLELPHNEVIVGECKWKNSKICKKTLTALQKKSAIAGFTPKLYALFSKSSFSNELLKSQDKNLLLFDLEDFKEWSEKKAYKKREKKPYSFEF</sequence>
<keyword evidence="3" id="KW-1185">Reference proteome</keyword>
<feature type="domain" description="DUF234" evidence="1">
    <location>
        <begin position="145"/>
        <end position="230"/>
    </location>
</feature>
<gene>
    <name evidence="2" type="ORF">SAMN05660197_1739</name>
</gene>
<reference evidence="3" key="1">
    <citation type="submission" date="2017-04" db="EMBL/GenBank/DDBJ databases">
        <authorList>
            <person name="Varghese N."/>
            <person name="Submissions S."/>
        </authorList>
    </citation>
    <scope>NUCLEOTIDE SEQUENCE [LARGE SCALE GENOMIC DNA]</scope>
    <source>
        <strain evidence="3">DSM 16512</strain>
    </source>
</reference>
<dbReference type="InterPro" id="IPR011335">
    <property type="entry name" value="Restrct_endonuc-II-like"/>
</dbReference>
<accession>A0A1W1WUB4</accession>
<dbReference type="Pfam" id="PF03008">
    <property type="entry name" value="DUF234"/>
    <property type="match status" value="1"/>
</dbReference>
<evidence type="ECO:0000313" key="3">
    <source>
        <dbReference type="Proteomes" id="UP000192602"/>
    </source>
</evidence>
<dbReference type="Proteomes" id="UP000192602">
    <property type="component" value="Unassembled WGS sequence"/>
</dbReference>
<dbReference type="STRING" id="1069081.SAMN05660197_1739"/>
<name>A0A1W1WUB4_9BACT</name>
<protein>
    <recommendedName>
        <fullName evidence="1">DUF234 domain-containing protein</fullName>
    </recommendedName>
</protein>
<proteinExistence type="predicted"/>
<dbReference type="PANTHER" id="PTHR34704">
    <property type="entry name" value="ATPASE"/>
    <property type="match status" value="1"/>
</dbReference>
<dbReference type="EMBL" id="FWWZ01000001">
    <property type="protein sequence ID" value="SMC09914.1"/>
    <property type="molecule type" value="Genomic_DNA"/>
</dbReference>
<dbReference type="InterPro" id="IPR004256">
    <property type="entry name" value="DUF234"/>
</dbReference>
<dbReference type="AlphaFoldDB" id="A0A1W1WUB4"/>
<evidence type="ECO:0000259" key="1">
    <source>
        <dbReference type="Pfam" id="PF03008"/>
    </source>
</evidence>
<organism evidence="2 3">
    <name type="scientific">Nitratiruptor tergarcus DSM 16512</name>
    <dbReference type="NCBI Taxonomy" id="1069081"/>
    <lineage>
        <taxon>Bacteria</taxon>
        <taxon>Pseudomonadati</taxon>
        <taxon>Campylobacterota</taxon>
        <taxon>Epsilonproteobacteria</taxon>
        <taxon>Nautiliales</taxon>
        <taxon>Nitratiruptoraceae</taxon>
        <taxon>Nitratiruptor</taxon>
    </lineage>
</organism>
<evidence type="ECO:0000313" key="2">
    <source>
        <dbReference type="EMBL" id="SMC09914.1"/>
    </source>
</evidence>
<dbReference type="PANTHER" id="PTHR34704:SF1">
    <property type="entry name" value="ATPASE"/>
    <property type="match status" value="1"/>
</dbReference>
<dbReference type="SUPFAM" id="SSF52980">
    <property type="entry name" value="Restriction endonuclease-like"/>
    <property type="match status" value="1"/>
</dbReference>